<protein>
    <submittedName>
        <fullName evidence="1">Uncharacterized protein</fullName>
    </submittedName>
</protein>
<organism evidence="1 2">
    <name type="scientific">Paramecium octaurelia</name>
    <dbReference type="NCBI Taxonomy" id="43137"/>
    <lineage>
        <taxon>Eukaryota</taxon>
        <taxon>Sar</taxon>
        <taxon>Alveolata</taxon>
        <taxon>Ciliophora</taxon>
        <taxon>Intramacronucleata</taxon>
        <taxon>Oligohymenophorea</taxon>
        <taxon>Peniculida</taxon>
        <taxon>Parameciidae</taxon>
        <taxon>Paramecium</taxon>
    </lineage>
</organism>
<reference evidence="1" key="1">
    <citation type="submission" date="2021-01" db="EMBL/GenBank/DDBJ databases">
        <authorList>
            <consortium name="Genoscope - CEA"/>
            <person name="William W."/>
        </authorList>
    </citation>
    <scope>NUCLEOTIDE SEQUENCE</scope>
</reference>
<name>A0A8S1TB01_PAROT</name>
<comment type="caution">
    <text evidence="1">The sequence shown here is derived from an EMBL/GenBank/DDBJ whole genome shotgun (WGS) entry which is preliminary data.</text>
</comment>
<accession>A0A8S1TB01</accession>
<sequence length="54" mass="6274">MMFQLGIVNLIQIVSKRRNCAIFDLTQLEKSSQNEYEKKLDSIASVKRVLIITF</sequence>
<proteinExistence type="predicted"/>
<dbReference type="EMBL" id="CAJJDP010000021">
    <property type="protein sequence ID" value="CAD8148494.1"/>
    <property type="molecule type" value="Genomic_DNA"/>
</dbReference>
<gene>
    <name evidence="1" type="ORF">POCTA_138.1.T0210151</name>
</gene>
<dbReference type="Proteomes" id="UP000683925">
    <property type="component" value="Unassembled WGS sequence"/>
</dbReference>
<evidence type="ECO:0000313" key="2">
    <source>
        <dbReference type="Proteomes" id="UP000683925"/>
    </source>
</evidence>
<dbReference type="AlphaFoldDB" id="A0A8S1TB01"/>
<keyword evidence="2" id="KW-1185">Reference proteome</keyword>
<evidence type="ECO:0000313" key="1">
    <source>
        <dbReference type="EMBL" id="CAD8148494.1"/>
    </source>
</evidence>